<dbReference type="InterPro" id="IPR004045">
    <property type="entry name" value="Glutathione_S-Trfase_N"/>
</dbReference>
<proteinExistence type="predicted"/>
<organism evidence="2 3">
    <name type="scientific">Vibrio ishigakensis</name>
    <dbReference type="NCBI Taxonomy" id="1481914"/>
    <lineage>
        <taxon>Bacteria</taxon>
        <taxon>Pseudomonadati</taxon>
        <taxon>Pseudomonadota</taxon>
        <taxon>Gammaproteobacteria</taxon>
        <taxon>Vibrionales</taxon>
        <taxon>Vibrionaceae</taxon>
        <taxon>Vibrio</taxon>
    </lineage>
</organism>
<dbReference type="Gene3D" id="3.40.30.10">
    <property type="entry name" value="Glutaredoxin"/>
    <property type="match status" value="1"/>
</dbReference>
<reference evidence="2 3" key="2">
    <citation type="submission" date="2015-01" db="EMBL/GenBank/DDBJ databases">
        <authorList>
            <consortium name="NBRP consortium"/>
            <person name="Sawabe T."/>
            <person name="Meirelles P."/>
            <person name="Feng G."/>
            <person name="Sayaka M."/>
            <person name="Hattori M."/>
            <person name="Ohkuma M."/>
        </authorList>
    </citation>
    <scope>NUCLEOTIDE SEQUENCE [LARGE SCALE GENOMIC DNA]</scope>
    <source>
        <strain evidence="3">JCM 19241</strain>
    </source>
</reference>
<evidence type="ECO:0000313" key="3">
    <source>
        <dbReference type="Proteomes" id="UP000031666"/>
    </source>
</evidence>
<dbReference type="SUPFAM" id="SSF52833">
    <property type="entry name" value="Thioredoxin-like"/>
    <property type="match status" value="1"/>
</dbReference>
<sequence>MELRNTMTEPKYREELLEARKRGTVPVLKISNEQGSETWMPESMDIVEYLRSLK</sequence>
<evidence type="ECO:0000259" key="1">
    <source>
        <dbReference type="Pfam" id="PF13409"/>
    </source>
</evidence>
<accession>A0A0B8Q7Z1</accession>
<dbReference type="InterPro" id="IPR036249">
    <property type="entry name" value="Thioredoxin-like_sf"/>
</dbReference>
<dbReference type="Pfam" id="PF13409">
    <property type="entry name" value="GST_N_2"/>
    <property type="match status" value="1"/>
</dbReference>
<name>A0A0B8Q7Z1_9VIBR</name>
<dbReference type="AlphaFoldDB" id="A0A0B8Q7Z1"/>
<gene>
    <name evidence="2" type="ORF">JCM19241_3702</name>
</gene>
<dbReference type="Proteomes" id="UP000031666">
    <property type="component" value="Unassembled WGS sequence"/>
</dbReference>
<protein>
    <recommendedName>
        <fullName evidence="1">GST N-terminal domain-containing protein</fullName>
    </recommendedName>
</protein>
<dbReference type="EMBL" id="BBSC01000004">
    <property type="protein sequence ID" value="GAM75790.1"/>
    <property type="molecule type" value="Genomic_DNA"/>
</dbReference>
<evidence type="ECO:0000313" key="2">
    <source>
        <dbReference type="EMBL" id="GAM75790.1"/>
    </source>
</evidence>
<feature type="domain" description="GST N-terminal" evidence="1">
    <location>
        <begin position="9"/>
        <end position="51"/>
    </location>
</feature>
<comment type="caution">
    <text evidence="2">The sequence shown here is derived from an EMBL/GenBank/DDBJ whole genome shotgun (WGS) entry which is preliminary data.</text>
</comment>
<reference evidence="2 3" key="1">
    <citation type="submission" date="2015-01" db="EMBL/GenBank/DDBJ databases">
        <title>Vibrio sp. C94 JCM 19241 whole genome shotgun sequence.</title>
        <authorList>
            <person name="Sawabe T."/>
            <person name="Meirelles P."/>
            <person name="Feng G."/>
            <person name="Sayaka M."/>
            <person name="Hattori M."/>
            <person name="Ohkuma M."/>
        </authorList>
    </citation>
    <scope>NUCLEOTIDE SEQUENCE [LARGE SCALE GENOMIC DNA]</scope>
    <source>
        <strain evidence="3">JCM 19241</strain>
    </source>
</reference>